<evidence type="ECO:0000313" key="2">
    <source>
        <dbReference type="EMBL" id="SMG06497.1"/>
    </source>
</evidence>
<reference evidence="3" key="1">
    <citation type="submission" date="2017-04" db="EMBL/GenBank/DDBJ databases">
        <authorList>
            <person name="Varghese N."/>
            <person name="Submissions S."/>
        </authorList>
    </citation>
    <scope>NUCLEOTIDE SEQUENCE [LARGE SCALE GENOMIC DNA]</scope>
    <source>
        <strain evidence="3">VDS</strain>
    </source>
</reference>
<dbReference type="Proteomes" id="UP000193309">
    <property type="component" value="Unassembled WGS sequence"/>
</dbReference>
<organism evidence="2 3">
    <name type="scientific">Corynebacterium pollutisoli</name>
    <dbReference type="NCBI Taxonomy" id="1610489"/>
    <lineage>
        <taxon>Bacteria</taxon>
        <taxon>Bacillati</taxon>
        <taxon>Actinomycetota</taxon>
        <taxon>Actinomycetes</taxon>
        <taxon>Mycobacteriales</taxon>
        <taxon>Corynebacteriaceae</taxon>
        <taxon>Corynebacterium</taxon>
    </lineage>
</organism>
<feature type="compositionally biased region" description="Basic and acidic residues" evidence="1">
    <location>
        <begin position="11"/>
        <end position="29"/>
    </location>
</feature>
<dbReference type="STRING" id="1610489.SAMN06295981_0158"/>
<keyword evidence="3" id="KW-1185">Reference proteome</keyword>
<dbReference type="EMBL" id="FXAR01000001">
    <property type="protein sequence ID" value="SMG06497.1"/>
    <property type="molecule type" value="Genomic_DNA"/>
</dbReference>
<evidence type="ECO:0000256" key="1">
    <source>
        <dbReference type="SAM" id="MobiDB-lite"/>
    </source>
</evidence>
<accession>A0A1X7HX85</accession>
<gene>
    <name evidence="2" type="ORF">SAMN06295981_0158</name>
</gene>
<protein>
    <submittedName>
        <fullName evidence="2">Uncharacterized protein</fullName>
    </submittedName>
</protein>
<name>A0A1X7HX85_9CORY</name>
<feature type="region of interest" description="Disordered" evidence="1">
    <location>
        <begin position="1"/>
        <end position="29"/>
    </location>
</feature>
<proteinExistence type="predicted"/>
<sequence>MITQETNRFVITDDGHRAGHTDYRDHNGE</sequence>
<evidence type="ECO:0000313" key="3">
    <source>
        <dbReference type="Proteomes" id="UP000193309"/>
    </source>
</evidence>
<dbReference type="AlphaFoldDB" id="A0A1X7HX85"/>